<dbReference type="InterPro" id="IPR048844">
    <property type="entry name" value="LpdD_chaperone-like"/>
</dbReference>
<dbReference type="EMBL" id="JACOPF010000001">
    <property type="protein sequence ID" value="MBC5688420.1"/>
    <property type="molecule type" value="Genomic_DNA"/>
</dbReference>
<evidence type="ECO:0000313" key="2">
    <source>
        <dbReference type="EMBL" id="MBC5688420.1"/>
    </source>
</evidence>
<gene>
    <name evidence="2" type="ORF">H8S37_05685</name>
</gene>
<dbReference type="Proteomes" id="UP000652477">
    <property type="component" value="Unassembled WGS sequence"/>
</dbReference>
<accession>A0A923LGP5</accession>
<dbReference type="RefSeq" id="WP_186875035.1">
    <property type="nucleotide sequence ID" value="NZ_JACOPF010000001.1"/>
</dbReference>
<keyword evidence="3" id="KW-1185">Reference proteome</keyword>
<comment type="caution">
    <text evidence="2">The sequence shown here is derived from an EMBL/GenBank/DDBJ whole genome shotgun (WGS) entry which is preliminary data.</text>
</comment>
<evidence type="ECO:0000313" key="3">
    <source>
        <dbReference type="Proteomes" id="UP000652477"/>
    </source>
</evidence>
<sequence>MLKEKLFHGYEIQCDVIQMGKDYTIALYGGGRPHVGCVVMSTARPSLSGVGIGVTSSVISGVGHKEEFVARQFAESLAKEKNCTVVCSCGIHIDNITAEQIDMIQKKCEKLIERILAGEAAALNT</sequence>
<dbReference type="Pfam" id="PF21758">
    <property type="entry name" value="PAC_bac"/>
    <property type="match status" value="1"/>
</dbReference>
<protein>
    <recommendedName>
        <fullName evidence="1">Prenylated flavin chaperone LpdD-like domain-containing protein</fullName>
    </recommendedName>
</protein>
<proteinExistence type="predicted"/>
<name>A0A923LGP5_9FIRM</name>
<dbReference type="AlphaFoldDB" id="A0A923LGP5"/>
<evidence type="ECO:0000259" key="1">
    <source>
        <dbReference type="Pfam" id="PF21758"/>
    </source>
</evidence>
<organism evidence="2 3">
    <name type="scientific">Mediterraneibacter hominis</name>
    <dbReference type="NCBI Taxonomy" id="2763054"/>
    <lineage>
        <taxon>Bacteria</taxon>
        <taxon>Bacillati</taxon>
        <taxon>Bacillota</taxon>
        <taxon>Clostridia</taxon>
        <taxon>Lachnospirales</taxon>
        <taxon>Lachnospiraceae</taxon>
        <taxon>Mediterraneibacter</taxon>
    </lineage>
</organism>
<reference evidence="2" key="1">
    <citation type="submission" date="2020-08" db="EMBL/GenBank/DDBJ databases">
        <title>Genome public.</title>
        <authorList>
            <person name="Liu C."/>
            <person name="Sun Q."/>
        </authorList>
    </citation>
    <scope>NUCLEOTIDE SEQUENCE</scope>
    <source>
        <strain evidence="2">NSJ-55</strain>
    </source>
</reference>
<feature type="domain" description="Prenylated flavin chaperone LpdD-like" evidence="1">
    <location>
        <begin position="9"/>
        <end position="116"/>
    </location>
</feature>